<dbReference type="RefSeq" id="YP_001427048.1">
    <property type="nucleotide sequence ID" value="NC_008724.1"/>
</dbReference>
<gene>
    <name evidence="1" type="primary">z567L</name>
    <name evidence="1" type="ORF">ATCV1_z567L</name>
</gene>
<organism evidence="1 2">
    <name type="scientific">Chlorovirus heliozoae</name>
    <dbReference type="NCBI Taxonomy" id="322019"/>
    <lineage>
        <taxon>Viruses</taxon>
        <taxon>Varidnaviria</taxon>
        <taxon>Bamfordvirae</taxon>
        <taxon>Nucleocytoviricota</taxon>
        <taxon>Megaviricetes</taxon>
        <taxon>Algavirales</taxon>
        <taxon>Phycodnaviridae</taxon>
        <taxon>Chlorovirus</taxon>
    </lineage>
</organism>
<evidence type="ECO:0000313" key="2">
    <source>
        <dbReference type="Proteomes" id="UP000202420"/>
    </source>
</evidence>
<dbReference type="EMBL" id="EF101928">
    <property type="protein sequence ID" value="ABT16701.1"/>
    <property type="molecule type" value="Genomic_DNA"/>
</dbReference>
<protein>
    <submittedName>
        <fullName evidence="1">Uncharacterized protein z567L</fullName>
    </submittedName>
</protein>
<reference evidence="1 2" key="1">
    <citation type="submission" date="2006-09" db="EMBL/GenBank/DDBJ databases">
        <title>Sequence and annotation of the 288-kb ATCV-1 virus that infects an endosymbiotic Chlorella strain of the heliozoon Acanthocystis turfacea.</title>
        <authorList>
            <person name="Fitzgerald L.A."/>
            <person name="Graves M.V."/>
            <person name="Li X."/>
            <person name="Pfitzner A.J.P."/>
            <person name="Hartigan J."/>
            <person name="Van Etten J.L."/>
        </authorList>
    </citation>
    <scope>NUCLEOTIDE SEQUENCE [LARGE SCALE GENOMIC DNA]</scope>
    <source>
        <strain evidence="1 2">ATCV-1</strain>
    </source>
</reference>
<dbReference type="GeneID" id="5470664"/>
<name>A7K9H7_9PHYC</name>
<dbReference type="KEGG" id="vg:5470664"/>
<keyword evidence="2" id="KW-1185">Reference proteome</keyword>
<evidence type="ECO:0000313" key="1">
    <source>
        <dbReference type="EMBL" id="ABT16701.1"/>
    </source>
</evidence>
<sequence length="87" mass="10008">MWSYAVLFVLILAIAIAFTMRKRETFMWKKFPANLTEQITKVVETNPVGTSPPSSFEGNTYVPGFFKIKTKFPMLTKWKPRTADIMA</sequence>
<dbReference type="Proteomes" id="UP000202420">
    <property type="component" value="Segment"/>
</dbReference>
<proteinExistence type="predicted"/>
<accession>A7K9H7</accession>